<organism evidence="1 2">
    <name type="scientific">Streptomyces montanisoli</name>
    <dbReference type="NCBI Taxonomy" id="2798581"/>
    <lineage>
        <taxon>Bacteria</taxon>
        <taxon>Bacillati</taxon>
        <taxon>Actinomycetota</taxon>
        <taxon>Actinomycetes</taxon>
        <taxon>Kitasatosporales</taxon>
        <taxon>Streptomycetaceae</taxon>
        <taxon>Streptomyces</taxon>
    </lineage>
</organism>
<dbReference type="RefSeq" id="WP_209337908.1">
    <property type="nucleotide sequence ID" value="NZ_JAGIQL010000002.1"/>
</dbReference>
<accession>A0A940RVZ7</accession>
<evidence type="ECO:0000313" key="1">
    <source>
        <dbReference type="EMBL" id="MBP0456129.1"/>
    </source>
</evidence>
<comment type="caution">
    <text evidence="1">The sequence shown here is derived from an EMBL/GenBank/DDBJ whole genome shotgun (WGS) entry which is preliminary data.</text>
</comment>
<reference evidence="1" key="1">
    <citation type="submission" date="2021-03" db="EMBL/GenBank/DDBJ databases">
        <title>Whole genome sequence of Streptomyces bomunensis MMS17-BM035.</title>
        <authorList>
            <person name="Lee J.H."/>
        </authorList>
    </citation>
    <scope>NUCLEOTIDE SEQUENCE</scope>
    <source>
        <strain evidence="1">MMS17-BM035</strain>
    </source>
</reference>
<dbReference type="AlphaFoldDB" id="A0A940RVZ7"/>
<keyword evidence="2" id="KW-1185">Reference proteome</keyword>
<name>A0A940RVZ7_9ACTN</name>
<gene>
    <name evidence="1" type="ORF">JFN87_01250</name>
</gene>
<protein>
    <submittedName>
        <fullName evidence="1">Transcriptional regulator</fullName>
    </submittedName>
</protein>
<dbReference type="Proteomes" id="UP000670475">
    <property type="component" value="Unassembled WGS sequence"/>
</dbReference>
<sequence length="108" mass="11801">MLATPSGNPACPDTDRQQRLATQLADMIPGAATIRVSLNDPKQAWPHPHAIVKDEAGATMELGRPTTRVAARWILRVWPEADWTRPHTFNLADAALTRSDLIAAGRGR</sequence>
<dbReference type="EMBL" id="JAGIQL010000002">
    <property type="protein sequence ID" value="MBP0456129.1"/>
    <property type="molecule type" value="Genomic_DNA"/>
</dbReference>
<proteinExistence type="predicted"/>
<evidence type="ECO:0000313" key="2">
    <source>
        <dbReference type="Proteomes" id="UP000670475"/>
    </source>
</evidence>